<dbReference type="Pfam" id="PF25601">
    <property type="entry name" value="AAA_lid_14"/>
    <property type="match status" value="1"/>
</dbReference>
<dbReference type="SMART" id="SM00989">
    <property type="entry name" value="V4R"/>
    <property type="match status" value="1"/>
</dbReference>
<dbReference type="Pfam" id="PF02954">
    <property type="entry name" value="HTH_8"/>
    <property type="match status" value="1"/>
</dbReference>
<evidence type="ECO:0000256" key="1">
    <source>
        <dbReference type="ARBA" id="ARBA00022741"/>
    </source>
</evidence>
<keyword evidence="1" id="KW-0547">Nucleotide-binding</keyword>
<dbReference type="Pfam" id="PF02830">
    <property type="entry name" value="V4R"/>
    <property type="match status" value="1"/>
</dbReference>
<protein>
    <submittedName>
        <fullName evidence="7">AAA family ATPase</fullName>
    </submittedName>
</protein>
<evidence type="ECO:0000256" key="4">
    <source>
        <dbReference type="ARBA" id="ARBA00023125"/>
    </source>
</evidence>
<evidence type="ECO:0000256" key="3">
    <source>
        <dbReference type="ARBA" id="ARBA00023015"/>
    </source>
</evidence>
<dbReference type="InterPro" id="IPR003593">
    <property type="entry name" value="AAA+_ATPase"/>
</dbReference>
<dbReference type="PROSITE" id="PS00688">
    <property type="entry name" value="SIGMA54_INTERACT_3"/>
    <property type="match status" value="1"/>
</dbReference>
<dbReference type="SMART" id="SM00382">
    <property type="entry name" value="AAA"/>
    <property type="match status" value="1"/>
</dbReference>
<comment type="caution">
    <text evidence="7">The sequence shown here is derived from an EMBL/GenBank/DDBJ whole genome shotgun (WGS) entry which is preliminary data.</text>
</comment>
<dbReference type="InterPro" id="IPR002197">
    <property type="entry name" value="HTH_Fis"/>
</dbReference>
<dbReference type="GO" id="GO:0005524">
    <property type="term" value="F:ATP binding"/>
    <property type="evidence" value="ECO:0007669"/>
    <property type="project" value="UniProtKB-KW"/>
</dbReference>
<dbReference type="CDD" id="cd00009">
    <property type="entry name" value="AAA"/>
    <property type="match status" value="1"/>
</dbReference>
<dbReference type="PROSITE" id="PS00675">
    <property type="entry name" value="SIGMA54_INTERACT_1"/>
    <property type="match status" value="1"/>
</dbReference>
<dbReference type="InterPro" id="IPR010523">
    <property type="entry name" value="XylR_N"/>
</dbReference>
<evidence type="ECO:0000313" key="7">
    <source>
        <dbReference type="EMBL" id="TWO69695.1"/>
    </source>
</evidence>
<organism evidence="7 8">
    <name type="scientific">Caenimonas sedimenti</name>
    <dbReference type="NCBI Taxonomy" id="2596921"/>
    <lineage>
        <taxon>Bacteria</taxon>
        <taxon>Pseudomonadati</taxon>
        <taxon>Pseudomonadota</taxon>
        <taxon>Betaproteobacteria</taxon>
        <taxon>Burkholderiales</taxon>
        <taxon>Comamonadaceae</taxon>
        <taxon>Caenimonas</taxon>
    </lineage>
</organism>
<reference evidence="7 8" key="1">
    <citation type="submission" date="2019-07" db="EMBL/GenBank/DDBJ databases">
        <title>Caenimonas sedimenti sp. nov., isolated from activated sludge.</title>
        <authorList>
            <person name="Xu J."/>
        </authorList>
    </citation>
    <scope>NUCLEOTIDE SEQUENCE [LARGE SCALE GENOMIC DNA]</scope>
    <source>
        <strain evidence="7 8">HX-9-20</strain>
    </source>
</reference>
<dbReference type="Pfam" id="PF06505">
    <property type="entry name" value="XylR_N"/>
    <property type="match status" value="1"/>
</dbReference>
<feature type="domain" description="Sigma-54 factor interaction" evidence="6">
    <location>
        <begin position="278"/>
        <end position="507"/>
    </location>
</feature>
<dbReference type="Gene3D" id="3.30.1380.20">
    <property type="entry name" value="Trafficking protein particle complex subunit 3"/>
    <property type="match status" value="1"/>
</dbReference>
<dbReference type="InterPro" id="IPR025944">
    <property type="entry name" value="Sigma_54_int_dom_CS"/>
</dbReference>
<evidence type="ECO:0000256" key="5">
    <source>
        <dbReference type="ARBA" id="ARBA00023163"/>
    </source>
</evidence>
<evidence type="ECO:0000259" key="6">
    <source>
        <dbReference type="PROSITE" id="PS50045"/>
    </source>
</evidence>
<dbReference type="GO" id="GO:0043565">
    <property type="term" value="F:sequence-specific DNA binding"/>
    <property type="evidence" value="ECO:0007669"/>
    <property type="project" value="InterPro"/>
</dbReference>
<keyword evidence="3" id="KW-0805">Transcription regulation</keyword>
<evidence type="ECO:0000256" key="2">
    <source>
        <dbReference type="ARBA" id="ARBA00022840"/>
    </source>
</evidence>
<keyword evidence="8" id="KW-1185">Reference proteome</keyword>
<dbReference type="SUPFAM" id="SSF52540">
    <property type="entry name" value="P-loop containing nucleoside triphosphate hydrolases"/>
    <property type="match status" value="1"/>
</dbReference>
<dbReference type="InterPro" id="IPR025662">
    <property type="entry name" value="Sigma_54_int_dom_ATP-bd_1"/>
</dbReference>
<dbReference type="SUPFAM" id="SSF111126">
    <property type="entry name" value="Ligand-binding domain in the NO signalling and Golgi transport"/>
    <property type="match status" value="1"/>
</dbReference>
<keyword evidence="2" id="KW-0067">ATP-binding</keyword>
<dbReference type="AlphaFoldDB" id="A0A562ZN13"/>
<accession>A0A562ZN13</accession>
<dbReference type="InterPro" id="IPR002078">
    <property type="entry name" value="Sigma_54_int"/>
</dbReference>
<dbReference type="Gene3D" id="1.10.10.60">
    <property type="entry name" value="Homeodomain-like"/>
    <property type="match status" value="1"/>
</dbReference>
<dbReference type="RefSeq" id="WP_145894411.1">
    <property type="nucleotide sequence ID" value="NZ_VOBQ01000014.1"/>
</dbReference>
<dbReference type="OrthoDB" id="9761705at2"/>
<gene>
    <name evidence="7" type="ORF">FN976_17875</name>
</gene>
<dbReference type="Gene3D" id="1.10.8.60">
    <property type="match status" value="1"/>
</dbReference>
<dbReference type="InterPro" id="IPR009057">
    <property type="entry name" value="Homeodomain-like_sf"/>
</dbReference>
<evidence type="ECO:0000313" key="8">
    <source>
        <dbReference type="Proteomes" id="UP000318199"/>
    </source>
</evidence>
<dbReference type="InterPro" id="IPR058031">
    <property type="entry name" value="AAA_lid_NorR"/>
</dbReference>
<name>A0A562ZN13_9BURK</name>
<dbReference type="InterPro" id="IPR004096">
    <property type="entry name" value="V4R"/>
</dbReference>
<dbReference type="InterPro" id="IPR025943">
    <property type="entry name" value="Sigma_54_int_dom_ATP-bd_2"/>
</dbReference>
<proteinExistence type="predicted"/>
<dbReference type="EMBL" id="VOBQ01000014">
    <property type="protein sequence ID" value="TWO69695.1"/>
    <property type="molecule type" value="Genomic_DNA"/>
</dbReference>
<dbReference type="PANTHER" id="PTHR32071">
    <property type="entry name" value="TRANSCRIPTIONAL REGULATORY PROTEIN"/>
    <property type="match status" value="1"/>
</dbReference>
<dbReference type="InterPro" id="IPR024096">
    <property type="entry name" value="NO_sig/Golgi_transp_ligand-bd"/>
</dbReference>
<keyword evidence="4" id="KW-0238">DNA-binding</keyword>
<keyword evidence="5" id="KW-0804">Transcription</keyword>
<dbReference type="Pfam" id="PF00158">
    <property type="entry name" value="Sigma54_activat"/>
    <property type="match status" value="1"/>
</dbReference>
<dbReference type="FunFam" id="3.40.50.300:FF:000006">
    <property type="entry name" value="DNA-binding transcriptional regulator NtrC"/>
    <property type="match status" value="1"/>
</dbReference>
<dbReference type="PROSITE" id="PS00676">
    <property type="entry name" value="SIGMA54_INTERACT_2"/>
    <property type="match status" value="1"/>
</dbReference>
<dbReference type="PRINTS" id="PR01590">
    <property type="entry name" value="HTHFIS"/>
</dbReference>
<dbReference type="SUPFAM" id="SSF46689">
    <property type="entry name" value="Homeodomain-like"/>
    <property type="match status" value="1"/>
</dbReference>
<dbReference type="Proteomes" id="UP000318199">
    <property type="component" value="Unassembled WGS sequence"/>
</dbReference>
<dbReference type="Gene3D" id="3.40.50.300">
    <property type="entry name" value="P-loop containing nucleotide triphosphate hydrolases"/>
    <property type="match status" value="1"/>
</dbReference>
<dbReference type="GO" id="GO:0006355">
    <property type="term" value="P:regulation of DNA-templated transcription"/>
    <property type="evidence" value="ECO:0007669"/>
    <property type="project" value="InterPro"/>
</dbReference>
<dbReference type="PROSITE" id="PS50045">
    <property type="entry name" value="SIGMA54_INTERACT_4"/>
    <property type="match status" value="1"/>
</dbReference>
<sequence length="614" mass="66684">MKPKITKPQASPPAGRVSLAEVARATGTALGRFDGAETARAMGRFDASHIGSDVHPTIADISECLFFSPGDGRIWLQDQRMVLLHTEALGALRRELIDSFGPDKARGLLTRAGYVSGARDAQLVRQHWPDAEPQAAAMAGTRLHALEGVVKVELVHARYDPDTSDYEGEFLWHHSSEDDEHIAAYGIGGAPACWMQVGYATGYVSTLFGRLVVFREVACRSMGESHCRVVGKSAERWDNVQEDLRYLRAREFVDFSHHAGAAPQAADLPEAPKDGDAMVGASSAFNAACHSLHRVAATSATVLFTGESGVGKEKFASMLHRISPRREQPFVAVNCAAIPETLIESELFGVERGAYTGAGAARPGRFERAHGGTLFLDEIGTLSYVAQGKLLRALQEGEIERVGGTRSIRVDTRVVAATNVDLRQAVREGRFRDDLFFRLNVFPIHLPPLRERRDDVPLLMSQFLAHYARKHGRRATGFSQAAVKALLNYDYPGNIRELQNLVERALIAAPEGELIEVHHVFSGGEALDKRVLSVRLDGERGVLTAGNAPPAAAGPPGPFPPEGAMGLKSLPQVEDALMRQALAQCRGNLSAAARLLGITRPQLAYRARKRGIVQ</sequence>
<dbReference type="InterPro" id="IPR027417">
    <property type="entry name" value="P-loop_NTPase"/>
</dbReference>